<accession>A0A9Q5CCU2</accession>
<dbReference type="Proteomes" id="UP000821656">
    <property type="component" value="Unassembled WGS sequence"/>
</dbReference>
<organism evidence="1 2">
    <name type="scientific">Clostridium beijerinckii</name>
    <name type="common">Clostridium MP</name>
    <dbReference type="NCBI Taxonomy" id="1520"/>
    <lineage>
        <taxon>Bacteria</taxon>
        <taxon>Bacillati</taxon>
        <taxon>Bacillota</taxon>
        <taxon>Clostridia</taxon>
        <taxon>Eubacteriales</taxon>
        <taxon>Clostridiaceae</taxon>
        <taxon>Clostridium</taxon>
    </lineage>
</organism>
<protein>
    <submittedName>
        <fullName evidence="1">Ribosomal protein L31E</fullName>
    </submittedName>
</protein>
<sequence>MGIIKDIVDIIVPRVQKRMEEEGLDIKEALNKELEEMGYIQKDDKVENKFRE</sequence>
<comment type="caution">
    <text evidence="1">The sequence shown here is derived from an EMBL/GenBank/DDBJ whole genome shotgun (WGS) entry which is preliminary data.</text>
</comment>
<evidence type="ECO:0000313" key="2">
    <source>
        <dbReference type="Proteomes" id="UP000821656"/>
    </source>
</evidence>
<keyword evidence="1" id="KW-0687">Ribonucleoprotein</keyword>
<dbReference type="EMBL" id="JABSXK010000001">
    <property type="protein sequence ID" value="NRV08150.1"/>
    <property type="molecule type" value="Genomic_DNA"/>
</dbReference>
<reference evidence="1" key="1">
    <citation type="submission" date="2020-05" db="EMBL/GenBank/DDBJ databases">
        <title>Genomic insights into acetone-butanol-ethanol (ABE) fermentation by sequencing solventogenic clostridia strains.</title>
        <authorList>
            <person name="Brown S."/>
        </authorList>
    </citation>
    <scope>NUCLEOTIDE SEQUENCE</scope>
    <source>
        <strain evidence="1">DJ126</strain>
    </source>
</reference>
<keyword evidence="1" id="KW-0689">Ribosomal protein</keyword>
<dbReference type="RefSeq" id="WP_173695936.1">
    <property type="nucleotide sequence ID" value="NZ_CP016090.1"/>
</dbReference>
<dbReference type="GO" id="GO:0005840">
    <property type="term" value="C:ribosome"/>
    <property type="evidence" value="ECO:0007669"/>
    <property type="project" value="UniProtKB-KW"/>
</dbReference>
<evidence type="ECO:0000313" key="1">
    <source>
        <dbReference type="EMBL" id="NRV08150.1"/>
    </source>
</evidence>
<gene>
    <name evidence="1" type="ORF">DFH45_001113</name>
</gene>
<dbReference type="AlphaFoldDB" id="A0A9Q5CCU2"/>
<name>A0A9Q5CCU2_CLOBE</name>
<proteinExistence type="predicted"/>